<keyword evidence="2" id="KW-1185">Reference proteome</keyword>
<organism evidence="1 2">
    <name type="scientific">Choristoneura murinana nucleopolyhedrovirus</name>
    <dbReference type="NCBI Taxonomy" id="1987479"/>
    <lineage>
        <taxon>Viruses</taxon>
        <taxon>Viruses incertae sedis</taxon>
        <taxon>Naldaviricetes</taxon>
        <taxon>Lefavirales</taxon>
        <taxon>Baculoviridae</taxon>
        <taxon>Alphabaculovirus</taxon>
        <taxon>Alphabaculovirus chomurinanae</taxon>
    </lineage>
</organism>
<sequence length="56" mass="6386">MRWLARKPAETASTVTSAAAARALPRSDFVCIDRKLWHMFFNNTRARKARSALTHV</sequence>
<protein>
    <submittedName>
        <fullName evidence="1">Uncharacterized protein</fullName>
    </submittedName>
</protein>
<dbReference type="EMBL" id="KF894742">
    <property type="protein sequence ID" value="AHD25603.1"/>
    <property type="molecule type" value="Genomic_DNA"/>
</dbReference>
<dbReference type="GeneID" id="18126146"/>
<name>V9XVH0_9ABAC</name>
<dbReference type="KEGG" id="vg:18126146"/>
<evidence type="ECO:0000313" key="1">
    <source>
        <dbReference type="EMBL" id="AHD25603.1"/>
    </source>
</evidence>
<dbReference type="Proteomes" id="UP000203482">
    <property type="component" value="Segment"/>
</dbReference>
<proteinExistence type="predicted"/>
<evidence type="ECO:0000313" key="2">
    <source>
        <dbReference type="Proteomes" id="UP000203482"/>
    </source>
</evidence>
<accession>V9XVH0</accession>
<reference evidence="1 2" key="1">
    <citation type="journal article" date="2014" name="Genome Announc.">
        <title>Genome Sequence of an Alphabaculovirus Isolated from Choristoneura murinana.</title>
        <authorList>
            <person name="Rohrmann G.F."/>
            <person name="Erlandson M.A."/>
            <person name="Theilmann D.A."/>
        </authorList>
    </citation>
    <scope>NUCLEOTIDE SEQUENCE [LARGE SCALE GENOMIC DNA]</scope>
    <source>
        <strain evidence="1 2">Darmstadt</strain>
    </source>
</reference>
<dbReference type="RefSeq" id="YP_008992209.1">
    <property type="nucleotide sequence ID" value="NC_023177.1"/>
</dbReference>
<gene>
    <name evidence="1" type="ORF">chmu117</name>
</gene>